<proteinExistence type="predicted"/>
<accession>A0A3R7G702</accession>
<sequence>MRWHFSPSFRTYPSAMDPRIEPMCNPIYFVDTPLFVSPVVDAGIRHSSIFIVIRGVRYGSDQVVSLQGIHWRLRRVTCSVVSLTAQWLSSRYLLSYWRILRMRQVFKNDTSYDADIYRSILFSFIRFVLQVVSTYSILSNPSKLLSRLHHIKKISSCVSVTSRTYSRSELRITIFCTILPGFSAE</sequence>
<dbReference type="EMBL" id="NIRI02000056">
    <property type="protein sequence ID" value="KAG5446730.1"/>
    <property type="molecule type" value="Genomic_DNA"/>
</dbReference>
<reference evidence="1 2" key="1">
    <citation type="journal article" date="2018" name="Biotechnol. Adv.">
        <title>Improved genomic resources and new bioinformatic workflow for the carcinogenic parasite Clonorchis sinensis: Biotechnological implications.</title>
        <authorList>
            <person name="Wang D."/>
            <person name="Korhonen P.K."/>
            <person name="Gasser R.B."/>
            <person name="Young N.D."/>
        </authorList>
    </citation>
    <scope>NUCLEOTIDE SEQUENCE [LARGE SCALE GENOMIC DNA]</scope>
    <source>
        <strain evidence="1">Cs-k2</strain>
    </source>
</reference>
<dbReference type="Proteomes" id="UP000286415">
    <property type="component" value="Unassembled WGS sequence"/>
</dbReference>
<evidence type="ECO:0000313" key="1">
    <source>
        <dbReference type="EMBL" id="KAG5446730.1"/>
    </source>
</evidence>
<keyword evidence="2" id="KW-1185">Reference proteome</keyword>
<reference evidence="1 2" key="2">
    <citation type="journal article" date="2021" name="Genomics">
        <title>High-quality reference genome for Clonorchis sinensis.</title>
        <authorList>
            <person name="Young N.D."/>
            <person name="Stroehlein A.J."/>
            <person name="Kinkar L."/>
            <person name="Wang T."/>
            <person name="Sohn W.M."/>
            <person name="Chang B.C.H."/>
            <person name="Kaur P."/>
            <person name="Weisz D."/>
            <person name="Dudchenko O."/>
            <person name="Aiden E.L."/>
            <person name="Korhonen P.K."/>
            <person name="Gasser R.B."/>
        </authorList>
    </citation>
    <scope>NUCLEOTIDE SEQUENCE [LARGE SCALE GENOMIC DNA]</scope>
    <source>
        <strain evidence="1">Cs-k2</strain>
    </source>
</reference>
<gene>
    <name evidence="1" type="ORF">CSKR_113719</name>
</gene>
<organism evidence="1 2">
    <name type="scientific">Clonorchis sinensis</name>
    <name type="common">Chinese liver fluke</name>
    <dbReference type="NCBI Taxonomy" id="79923"/>
    <lineage>
        <taxon>Eukaryota</taxon>
        <taxon>Metazoa</taxon>
        <taxon>Spiralia</taxon>
        <taxon>Lophotrochozoa</taxon>
        <taxon>Platyhelminthes</taxon>
        <taxon>Trematoda</taxon>
        <taxon>Digenea</taxon>
        <taxon>Opisthorchiida</taxon>
        <taxon>Opisthorchiata</taxon>
        <taxon>Opisthorchiidae</taxon>
        <taxon>Clonorchis</taxon>
    </lineage>
</organism>
<evidence type="ECO:0000313" key="2">
    <source>
        <dbReference type="Proteomes" id="UP000286415"/>
    </source>
</evidence>
<name>A0A3R7G702_CLOSI</name>
<protein>
    <submittedName>
        <fullName evidence="1">Uncharacterized protein</fullName>
    </submittedName>
</protein>
<dbReference type="InParanoid" id="A0A3R7G702"/>
<dbReference type="AlphaFoldDB" id="A0A3R7G702"/>
<comment type="caution">
    <text evidence="1">The sequence shown here is derived from an EMBL/GenBank/DDBJ whole genome shotgun (WGS) entry which is preliminary data.</text>
</comment>